<dbReference type="GO" id="GO:0005975">
    <property type="term" value="P:carbohydrate metabolic process"/>
    <property type="evidence" value="ECO:0007669"/>
    <property type="project" value="UniProtKB-ARBA"/>
</dbReference>
<feature type="compositionally biased region" description="Polar residues" evidence="1">
    <location>
        <begin position="9"/>
        <end position="57"/>
    </location>
</feature>
<dbReference type="EMBL" id="QUMQ01000001">
    <property type="protein sequence ID" value="REG01728.1"/>
    <property type="molecule type" value="Genomic_DNA"/>
</dbReference>
<protein>
    <recommendedName>
        <fullName evidence="5">Fibronectin type-III domain-containing protein</fullName>
    </recommendedName>
</protein>
<dbReference type="InterPro" id="IPR013783">
    <property type="entry name" value="Ig-like_fold"/>
</dbReference>
<keyword evidence="2" id="KW-0472">Membrane</keyword>
<proteinExistence type="predicted"/>
<evidence type="ECO:0000313" key="3">
    <source>
        <dbReference type="EMBL" id="REG01728.1"/>
    </source>
</evidence>
<evidence type="ECO:0000256" key="2">
    <source>
        <dbReference type="SAM" id="Phobius"/>
    </source>
</evidence>
<keyword evidence="2" id="KW-1133">Transmembrane helix</keyword>
<evidence type="ECO:0008006" key="5">
    <source>
        <dbReference type="Google" id="ProtNLM"/>
    </source>
</evidence>
<evidence type="ECO:0000313" key="4">
    <source>
        <dbReference type="Proteomes" id="UP000256913"/>
    </source>
</evidence>
<dbReference type="Proteomes" id="UP000256913">
    <property type="component" value="Unassembled WGS sequence"/>
</dbReference>
<evidence type="ECO:0000256" key="1">
    <source>
        <dbReference type="SAM" id="MobiDB-lite"/>
    </source>
</evidence>
<comment type="caution">
    <text evidence="3">The sequence shown here is derived from an EMBL/GenBank/DDBJ whole genome shotgun (WGS) entry which is preliminary data.</text>
</comment>
<keyword evidence="2" id="KW-0812">Transmembrane</keyword>
<feature type="compositionally biased region" description="Low complexity" evidence="1">
    <location>
        <begin position="120"/>
        <end position="142"/>
    </location>
</feature>
<keyword evidence="4" id="KW-1185">Reference proteome</keyword>
<organism evidence="3 4">
    <name type="scientific">Asanoa ferruginea</name>
    <dbReference type="NCBI Taxonomy" id="53367"/>
    <lineage>
        <taxon>Bacteria</taxon>
        <taxon>Bacillati</taxon>
        <taxon>Actinomycetota</taxon>
        <taxon>Actinomycetes</taxon>
        <taxon>Micromonosporales</taxon>
        <taxon>Micromonosporaceae</taxon>
        <taxon>Asanoa</taxon>
    </lineage>
</organism>
<dbReference type="SUPFAM" id="SSF49265">
    <property type="entry name" value="Fibronectin type III"/>
    <property type="match status" value="1"/>
</dbReference>
<feature type="transmembrane region" description="Helical" evidence="2">
    <location>
        <begin position="228"/>
        <end position="249"/>
    </location>
</feature>
<accession>A0A3D9ZX17</accession>
<dbReference type="Gene3D" id="2.60.40.10">
    <property type="entry name" value="Immunoglobulins"/>
    <property type="match status" value="1"/>
</dbReference>
<reference evidence="3 4" key="1">
    <citation type="submission" date="2018-08" db="EMBL/GenBank/DDBJ databases">
        <title>Sequencing the genomes of 1000 actinobacteria strains.</title>
        <authorList>
            <person name="Klenk H.-P."/>
        </authorList>
    </citation>
    <scope>NUCLEOTIDE SEQUENCE [LARGE SCALE GENOMIC DNA]</scope>
    <source>
        <strain evidence="3 4">DSM 44099</strain>
    </source>
</reference>
<name>A0A3D9ZX17_9ACTN</name>
<feature type="compositionally biased region" description="Pro residues" evidence="1">
    <location>
        <begin position="157"/>
        <end position="171"/>
    </location>
</feature>
<gene>
    <name evidence="3" type="ORF">DFJ67_7815</name>
</gene>
<feature type="region of interest" description="Disordered" evidence="1">
    <location>
        <begin position="1"/>
        <end position="196"/>
    </location>
</feature>
<dbReference type="AlphaFoldDB" id="A0A3D9ZX17"/>
<dbReference type="InterPro" id="IPR036116">
    <property type="entry name" value="FN3_sf"/>
</dbReference>
<feature type="compositionally biased region" description="Low complexity" evidence="1">
    <location>
        <begin position="72"/>
        <end position="94"/>
    </location>
</feature>
<sequence>MNPIGWSGPATNPNDQGGNTATWQTTGGNATEQGGNTATWQPTAGNATDQGGNTATWQPAAGNATDQGGNTGTWQQTGGNASDQGGNGGTWPPSGGQPGLGWPAADGQRGAAPGQPRIDQAGNGRQAANGQAGNGWQAANGQGVTGWGGQPTAAPGWGPPGGAPSGNPPGPWGRELEPVRPRMPQGLGNRHEPGASPTSAIEVAPVSLHGPMAAAAARERTRGRSATVAAFVAAAAAVVAAVLVMFVVLRDHNDPSRVDALPEISAGAPVPSGPALGGEPPTDLAVREDGDGLLLTWRDPTAGTVPFIVAAGKAGTQLRAMGPVEPGVTRYLASGLATEADYCFTVVAVYSTDRYATSGQVCTNRSARSPG</sequence>